<evidence type="ECO:0000256" key="3">
    <source>
        <dbReference type="ARBA" id="ARBA00011890"/>
    </source>
</evidence>
<dbReference type="Proteomes" id="UP001500879">
    <property type="component" value="Unassembled WGS sequence"/>
</dbReference>
<comment type="subcellular location">
    <subcellularLocation>
        <location evidence="1">Cytoplasm</location>
    </subcellularLocation>
</comment>
<evidence type="ECO:0000256" key="1">
    <source>
        <dbReference type="ARBA" id="ARBA00004496"/>
    </source>
</evidence>
<comment type="caution">
    <text evidence="12">The sequence shown here is derived from an EMBL/GenBank/DDBJ whole genome shotgun (WGS) entry which is preliminary data.</text>
</comment>
<name>A0ABN0Y5R2_9ACTN</name>
<dbReference type="PANTHER" id="PTHR11579">
    <property type="entry name" value="PROTEIN-L-ISOASPARTATE O-METHYLTRANSFERASE"/>
    <property type="match status" value="1"/>
</dbReference>
<evidence type="ECO:0000313" key="13">
    <source>
        <dbReference type="Proteomes" id="UP001500879"/>
    </source>
</evidence>
<evidence type="ECO:0000313" key="12">
    <source>
        <dbReference type="EMBL" id="GAA0384267.1"/>
    </source>
</evidence>
<dbReference type="CDD" id="cd02440">
    <property type="entry name" value="AdoMet_MTases"/>
    <property type="match status" value="1"/>
</dbReference>
<evidence type="ECO:0000256" key="11">
    <source>
        <dbReference type="ARBA" id="ARBA00031350"/>
    </source>
</evidence>
<evidence type="ECO:0000256" key="9">
    <source>
        <dbReference type="ARBA" id="ARBA00030757"/>
    </source>
</evidence>
<dbReference type="NCBIfam" id="TIGR04364">
    <property type="entry name" value="methyltran_FxLD"/>
    <property type="match status" value="1"/>
</dbReference>
<gene>
    <name evidence="12" type="ORF">GCM10010357_01440</name>
</gene>
<dbReference type="EMBL" id="BAAABX010000003">
    <property type="protein sequence ID" value="GAA0384267.1"/>
    <property type="molecule type" value="Genomic_DNA"/>
</dbReference>
<keyword evidence="8" id="KW-0949">S-adenosyl-L-methionine</keyword>
<dbReference type="EC" id="2.1.1.77" evidence="3"/>
<comment type="similarity">
    <text evidence="2">Belongs to the methyltransferase superfamily. L-isoaspartyl/D-aspartyl protein methyltransferase family.</text>
</comment>
<keyword evidence="13" id="KW-1185">Reference proteome</keyword>
<dbReference type="PANTHER" id="PTHR11579:SF0">
    <property type="entry name" value="PROTEIN-L-ISOASPARTATE(D-ASPARTATE) O-METHYLTRANSFERASE"/>
    <property type="match status" value="1"/>
</dbReference>
<dbReference type="InterPro" id="IPR027573">
    <property type="entry name" value="Methyltran_FxLD"/>
</dbReference>
<accession>A0ABN0Y5R2</accession>
<evidence type="ECO:0000256" key="10">
    <source>
        <dbReference type="ARBA" id="ARBA00031323"/>
    </source>
</evidence>
<evidence type="ECO:0000256" key="4">
    <source>
        <dbReference type="ARBA" id="ARBA00013346"/>
    </source>
</evidence>
<reference evidence="12 13" key="1">
    <citation type="journal article" date="2019" name="Int. J. Syst. Evol. Microbiol.">
        <title>The Global Catalogue of Microorganisms (GCM) 10K type strain sequencing project: providing services to taxonomists for standard genome sequencing and annotation.</title>
        <authorList>
            <consortium name="The Broad Institute Genomics Platform"/>
            <consortium name="The Broad Institute Genome Sequencing Center for Infectious Disease"/>
            <person name="Wu L."/>
            <person name="Ma J."/>
        </authorList>
    </citation>
    <scope>NUCLEOTIDE SEQUENCE [LARGE SCALE GENOMIC DNA]</scope>
    <source>
        <strain evidence="12 13">JCM 4788</strain>
    </source>
</reference>
<dbReference type="InterPro" id="IPR029063">
    <property type="entry name" value="SAM-dependent_MTases_sf"/>
</dbReference>
<proteinExistence type="inferred from homology"/>
<keyword evidence="7" id="KW-0808">Transferase</keyword>
<dbReference type="Gene3D" id="3.40.50.150">
    <property type="entry name" value="Vaccinia Virus protein VP39"/>
    <property type="match status" value="1"/>
</dbReference>
<evidence type="ECO:0000256" key="2">
    <source>
        <dbReference type="ARBA" id="ARBA00005369"/>
    </source>
</evidence>
<keyword evidence="6" id="KW-0489">Methyltransferase</keyword>
<dbReference type="InterPro" id="IPR000682">
    <property type="entry name" value="PCMT"/>
</dbReference>
<organism evidence="12 13">
    <name type="scientific">Streptomyces luteireticuli</name>
    <dbReference type="NCBI Taxonomy" id="173858"/>
    <lineage>
        <taxon>Bacteria</taxon>
        <taxon>Bacillati</taxon>
        <taxon>Actinomycetota</taxon>
        <taxon>Actinomycetes</taxon>
        <taxon>Kitasatosporales</taxon>
        <taxon>Streptomycetaceae</taxon>
        <taxon>Streptomyces</taxon>
    </lineage>
</organism>
<evidence type="ECO:0000256" key="5">
    <source>
        <dbReference type="ARBA" id="ARBA00022490"/>
    </source>
</evidence>
<sequence length="409" mass="45111">MNINTPENAEQLRDKMVADLRDLDAIRSDAVEKAFRSVPRHLFAPGESLEQVYAAEKAVITKTDSNGINISSVSAPRIQAFMLEQAGIRPGMRVLEVGSGGYNAALIAELVGDEGEVTSIDIDPDITDRARRFLDEAGYERVNVSVVDGEEGEPKHAPYDRIIVTAGTWDIPPAWTDQLADDGRLVVPLRVRGLTRSIAFEREGDHLVSRDYELCGFVQMQGAGENQLQLAVLHDVEGEEVALRLDDDQQVETARLREALGRPRAEAWSGVTLGGFEPWDQLELWLASAVPDFALLAAKRPARDKGIVATASPMGTATLINGASFAYRTTRPLNEERTTFELGAIGHGPDAQETAERLVEQIRVWDRDHRTDQARFEVHPAGTPDDKLPAGRVIDKRHTRVTISWPQQS</sequence>
<dbReference type="SUPFAM" id="SSF53335">
    <property type="entry name" value="S-adenosyl-L-methionine-dependent methyltransferases"/>
    <property type="match status" value="1"/>
</dbReference>
<keyword evidence="5" id="KW-0963">Cytoplasm</keyword>
<evidence type="ECO:0000256" key="8">
    <source>
        <dbReference type="ARBA" id="ARBA00022691"/>
    </source>
</evidence>
<evidence type="ECO:0000256" key="7">
    <source>
        <dbReference type="ARBA" id="ARBA00022679"/>
    </source>
</evidence>
<evidence type="ECO:0000256" key="6">
    <source>
        <dbReference type="ARBA" id="ARBA00022603"/>
    </source>
</evidence>
<protein>
    <recommendedName>
        <fullName evidence="4">Protein-L-isoaspartate O-methyltransferase</fullName>
        <ecNumber evidence="3">2.1.1.77</ecNumber>
    </recommendedName>
    <alternativeName>
        <fullName evidence="11">L-isoaspartyl protein carboxyl methyltransferase</fullName>
    </alternativeName>
    <alternativeName>
        <fullName evidence="9">Protein L-isoaspartyl methyltransferase</fullName>
    </alternativeName>
    <alternativeName>
        <fullName evidence="10">Protein-beta-aspartate methyltransferase</fullName>
    </alternativeName>
</protein>
<dbReference type="Pfam" id="PF01135">
    <property type="entry name" value="PCMT"/>
    <property type="match status" value="1"/>
</dbReference>